<name>A0A150N467_9BACL</name>
<dbReference type="PATRIC" id="fig|153151.4.peg.2692"/>
<accession>A0A150N467</accession>
<evidence type="ECO:0000313" key="2">
    <source>
        <dbReference type="Proteomes" id="UP000075324"/>
    </source>
</evidence>
<evidence type="ECO:0000313" key="1">
    <source>
        <dbReference type="EMBL" id="KYD31382.1"/>
    </source>
</evidence>
<proteinExistence type="predicted"/>
<protein>
    <submittedName>
        <fullName evidence="1">Uncharacterized protein</fullName>
    </submittedName>
</protein>
<gene>
    <name evidence="1" type="ORF">B4110_0869</name>
</gene>
<comment type="caution">
    <text evidence="1">The sequence shown here is derived from an EMBL/GenBank/DDBJ whole genome shotgun (WGS) entry which is preliminary data.</text>
</comment>
<sequence>MLKNILLVIIYTILLFHVTLKEESPVSKQNESERGMSVRPILLEVLV</sequence>
<organism evidence="1 2">
    <name type="scientific">Parageobacillus toebii</name>
    <dbReference type="NCBI Taxonomy" id="153151"/>
    <lineage>
        <taxon>Bacteria</taxon>
        <taxon>Bacillati</taxon>
        <taxon>Bacillota</taxon>
        <taxon>Bacilli</taxon>
        <taxon>Bacillales</taxon>
        <taxon>Anoxybacillaceae</taxon>
        <taxon>Parageobacillus</taxon>
    </lineage>
</organism>
<reference evidence="1 2" key="1">
    <citation type="submission" date="2016-01" db="EMBL/GenBank/DDBJ databases">
        <title>Draft Genome Sequences of Seven Thermophilic Sporeformers Isolated from Foods.</title>
        <authorList>
            <person name="Berendsen E.M."/>
            <person name="Wells-Bennik M.H."/>
            <person name="Krawcyk A.O."/>
            <person name="De Jong A."/>
            <person name="Holsappel S."/>
            <person name="Eijlander R.T."/>
            <person name="Kuipers O.P."/>
        </authorList>
    </citation>
    <scope>NUCLEOTIDE SEQUENCE [LARGE SCALE GENOMIC DNA]</scope>
    <source>
        <strain evidence="1 2">B4110</strain>
    </source>
</reference>
<dbReference type="AlphaFoldDB" id="A0A150N467"/>
<dbReference type="EMBL" id="LQYW01000040">
    <property type="protein sequence ID" value="KYD31382.1"/>
    <property type="molecule type" value="Genomic_DNA"/>
</dbReference>
<dbReference type="Proteomes" id="UP000075324">
    <property type="component" value="Unassembled WGS sequence"/>
</dbReference>